<dbReference type="AlphaFoldDB" id="W2Q0M4"/>
<dbReference type="RefSeq" id="XP_008908245.1">
    <property type="nucleotide sequence ID" value="XM_008909997.1"/>
</dbReference>
<gene>
    <name evidence="1" type="ORF">PPTG_23349</name>
</gene>
<protein>
    <recommendedName>
        <fullName evidence="3">Reverse transcriptase</fullName>
    </recommendedName>
</protein>
<dbReference type="InterPro" id="IPR043128">
    <property type="entry name" value="Rev_trsase/Diguanyl_cyclase"/>
</dbReference>
<sequence length="130" mass="14839">MQSFLGGLNYYSRFIEDLAIYASILYELREVDFYEMSRNPGQKTGDEVHSDDEILTAPTDEKDKWDRAQAVFEILKNKIATAVILIRTGYRCPTSSTMPDLTVNEEEYQGLLLGFDLLSSMDRGRLITPT</sequence>
<accession>W2Q0M4</accession>
<reference evidence="1 2" key="2">
    <citation type="submission" date="2013-11" db="EMBL/GenBank/DDBJ databases">
        <title>The Genome Sequence of Phytophthora parasitica INRA-310.</title>
        <authorList>
            <consortium name="The Broad Institute Genomics Platform"/>
            <person name="Russ C."/>
            <person name="Tyler B."/>
            <person name="Panabieres F."/>
            <person name="Shan W."/>
            <person name="Tripathy S."/>
            <person name="Grunwald N."/>
            <person name="Machado M."/>
            <person name="Johnson C.S."/>
            <person name="Arredondo F."/>
            <person name="Hong C."/>
            <person name="Coffey M."/>
            <person name="Young S.K."/>
            <person name="Zeng Q."/>
            <person name="Gargeya S."/>
            <person name="Fitzgerald M."/>
            <person name="Abouelleil A."/>
            <person name="Alvarado L."/>
            <person name="Chapman S.B."/>
            <person name="Gainer-Dewar J."/>
            <person name="Goldberg J."/>
            <person name="Griggs A."/>
            <person name="Gujja S."/>
            <person name="Hansen M."/>
            <person name="Howarth C."/>
            <person name="Imamovic A."/>
            <person name="Ireland A."/>
            <person name="Larimer J."/>
            <person name="McCowan C."/>
            <person name="Murphy C."/>
            <person name="Pearson M."/>
            <person name="Poon T.W."/>
            <person name="Priest M."/>
            <person name="Roberts A."/>
            <person name="Saif S."/>
            <person name="Shea T."/>
            <person name="Sykes S."/>
            <person name="Wortman J."/>
            <person name="Nusbaum C."/>
            <person name="Birren B."/>
        </authorList>
    </citation>
    <scope>NUCLEOTIDE SEQUENCE [LARGE SCALE GENOMIC DNA]</scope>
    <source>
        <strain evidence="1 2">INRA-310</strain>
    </source>
</reference>
<reference evidence="2" key="1">
    <citation type="submission" date="2011-12" db="EMBL/GenBank/DDBJ databases">
        <authorList>
            <consortium name="The Broad Institute Genome Sequencing Platform"/>
            <person name="Russ C."/>
            <person name="Tyler B."/>
            <person name="Panabieres F."/>
            <person name="Shan W."/>
            <person name="Tripathy S."/>
            <person name="Grunwald N."/>
            <person name="Machado M."/>
            <person name="Young S.K."/>
            <person name="Zeng Q."/>
            <person name="Gargeya S."/>
            <person name="Fitzgerald M."/>
            <person name="Haas B."/>
            <person name="Abouelleil A."/>
            <person name="Alvarado L."/>
            <person name="Arachchi H.M."/>
            <person name="Berlin A."/>
            <person name="Chapman S.B."/>
            <person name="Gearin G."/>
            <person name="Goldberg J."/>
            <person name="Griggs A."/>
            <person name="Gujja S."/>
            <person name="Hansen M."/>
            <person name="Heiman D."/>
            <person name="Howarth C."/>
            <person name="Larimer J."/>
            <person name="Lui A."/>
            <person name="MacDonald P.J.P."/>
            <person name="McCowen C."/>
            <person name="Montmayeur A."/>
            <person name="Murphy C."/>
            <person name="Neiman D."/>
            <person name="Pearson M."/>
            <person name="Priest M."/>
            <person name="Roberts A."/>
            <person name="Saif S."/>
            <person name="Shea T."/>
            <person name="Sisk P."/>
            <person name="Stolte C."/>
            <person name="Sykes S."/>
            <person name="Wortman J."/>
            <person name="Nusbaum C."/>
            <person name="Birren B."/>
        </authorList>
    </citation>
    <scope>NUCLEOTIDE SEQUENCE [LARGE SCALE GENOMIC DNA]</scope>
    <source>
        <strain evidence="2">INRA-310</strain>
    </source>
</reference>
<dbReference type="EMBL" id="KI669595">
    <property type="protein sequence ID" value="ETN06753.1"/>
    <property type="molecule type" value="Genomic_DNA"/>
</dbReference>
<proteinExistence type="predicted"/>
<dbReference type="Gene3D" id="3.30.70.270">
    <property type="match status" value="1"/>
</dbReference>
<evidence type="ECO:0000313" key="1">
    <source>
        <dbReference type="EMBL" id="ETN06753.1"/>
    </source>
</evidence>
<name>W2Q0M4_PHYN3</name>
<dbReference type="Proteomes" id="UP000018817">
    <property type="component" value="Unassembled WGS sequence"/>
</dbReference>
<evidence type="ECO:0008006" key="3">
    <source>
        <dbReference type="Google" id="ProtNLM"/>
    </source>
</evidence>
<organism evidence="1 2">
    <name type="scientific">Phytophthora nicotianae (strain INRA-310)</name>
    <name type="common">Phytophthora parasitica</name>
    <dbReference type="NCBI Taxonomy" id="761204"/>
    <lineage>
        <taxon>Eukaryota</taxon>
        <taxon>Sar</taxon>
        <taxon>Stramenopiles</taxon>
        <taxon>Oomycota</taxon>
        <taxon>Peronosporomycetes</taxon>
        <taxon>Peronosporales</taxon>
        <taxon>Peronosporaceae</taxon>
        <taxon>Phytophthora</taxon>
    </lineage>
</organism>
<evidence type="ECO:0000313" key="2">
    <source>
        <dbReference type="Proteomes" id="UP000018817"/>
    </source>
</evidence>
<dbReference type="GeneID" id="20191948"/>
<dbReference type="VEuPathDB" id="FungiDB:PPTG_23349"/>
<dbReference type="OrthoDB" id="116530at2759"/>